<proteinExistence type="predicted"/>
<evidence type="ECO:0008006" key="3">
    <source>
        <dbReference type="Google" id="ProtNLM"/>
    </source>
</evidence>
<evidence type="ECO:0000313" key="2">
    <source>
        <dbReference type="Proteomes" id="UP001589646"/>
    </source>
</evidence>
<keyword evidence="2" id="KW-1185">Reference proteome</keyword>
<accession>A0ABV5QB25</accession>
<name>A0ABV5QB25_9ACTN</name>
<protein>
    <recommendedName>
        <fullName evidence="3">Transposase</fullName>
    </recommendedName>
</protein>
<reference evidence="1 2" key="1">
    <citation type="submission" date="2024-09" db="EMBL/GenBank/DDBJ databases">
        <authorList>
            <person name="Sun Q."/>
            <person name="Mori K."/>
        </authorList>
    </citation>
    <scope>NUCLEOTIDE SEQUENCE [LARGE SCALE GENOMIC DNA]</scope>
    <source>
        <strain evidence="1 2">JCM 3323</strain>
    </source>
</reference>
<gene>
    <name evidence="1" type="ORF">ACFFRN_39345</name>
</gene>
<dbReference type="Proteomes" id="UP001589646">
    <property type="component" value="Unassembled WGS sequence"/>
</dbReference>
<dbReference type="EMBL" id="JBHMCE010000014">
    <property type="protein sequence ID" value="MFB9532697.1"/>
    <property type="molecule type" value="Genomic_DNA"/>
</dbReference>
<comment type="caution">
    <text evidence="1">The sequence shown here is derived from an EMBL/GenBank/DDBJ whole genome shotgun (WGS) entry which is preliminary data.</text>
</comment>
<sequence length="100" mass="10640">MKVAKADCAAEAQAQPRQEAHLVKLHRAGQHTTSELAERYTVEHTGIKTRPMGNWRCPVRSNSRAFQAKSSAAGVVRCGQLAVADVAAVASAAEAIDEVT</sequence>
<dbReference type="RefSeq" id="WP_346117756.1">
    <property type="nucleotide sequence ID" value="NZ_BAAAXC010000005.1"/>
</dbReference>
<organism evidence="1 2">
    <name type="scientific">Nonomuraea roseola</name>
    <dbReference type="NCBI Taxonomy" id="46179"/>
    <lineage>
        <taxon>Bacteria</taxon>
        <taxon>Bacillati</taxon>
        <taxon>Actinomycetota</taxon>
        <taxon>Actinomycetes</taxon>
        <taxon>Streptosporangiales</taxon>
        <taxon>Streptosporangiaceae</taxon>
        <taxon>Nonomuraea</taxon>
    </lineage>
</organism>
<evidence type="ECO:0000313" key="1">
    <source>
        <dbReference type="EMBL" id="MFB9532697.1"/>
    </source>
</evidence>